<dbReference type="InterPro" id="IPR023286">
    <property type="entry name" value="ABATE_dom_sf"/>
</dbReference>
<gene>
    <name evidence="2" type="ORF">OHA16_36605</name>
</gene>
<reference evidence="2" key="1">
    <citation type="submission" date="2022-10" db="EMBL/GenBank/DDBJ databases">
        <title>The complete genomes of actinobacterial strains from the NBC collection.</title>
        <authorList>
            <person name="Joergensen T.S."/>
            <person name="Alvarez Arevalo M."/>
            <person name="Sterndorff E.B."/>
            <person name="Faurdal D."/>
            <person name="Vuksanovic O."/>
            <person name="Mourched A.-S."/>
            <person name="Charusanti P."/>
            <person name="Shaw S."/>
            <person name="Blin K."/>
            <person name="Weber T."/>
        </authorList>
    </citation>
    <scope>NUCLEOTIDE SEQUENCE</scope>
    <source>
        <strain evidence="2">NBC_00222</strain>
    </source>
</reference>
<dbReference type="Pfam" id="PF11706">
    <property type="entry name" value="zf-CGNR"/>
    <property type="match status" value="1"/>
</dbReference>
<evidence type="ECO:0000259" key="1">
    <source>
        <dbReference type="Pfam" id="PF11706"/>
    </source>
</evidence>
<dbReference type="InterPro" id="IPR021005">
    <property type="entry name" value="Znf_CGNR"/>
</dbReference>
<organism evidence="2 3">
    <name type="scientific">Kitasatospora purpeofusca</name>
    <dbReference type="NCBI Taxonomy" id="67352"/>
    <lineage>
        <taxon>Bacteria</taxon>
        <taxon>Bacillati</taxon>
        <taxon>Actinomycetota</taxon>
        <taxon>Actinomycetes</taxon>
        <taxon>Kitasatosporales</taxon>
        <taxon>Streptomycetaceae</taxon>
        <taxon>Kitasatospora</taxon>
    </lineage>
</organism>
<dbReference type="RefSeq" id="WP_328959494.1">
    <property type="nucleotide sequence ID" value="NZ_CP108110.1"/>
</dbReference>
<dbReference type="Gene3D" id="1.10.3300.10">
    <property type="entry name" value="Jann2411-like domain"/>
    <property type="match status" value="1"/>
</dbReference>
<accession>A0ABZ1UFC4</accession>
<sequence>MGASRLGVCSAPTCDRAHVDVARNGTRGYCSTACQNRVKSAAHRARTHGA</sequence>
<proteinExistence type="predicted"/>
<name>A0ABZ1UFC4_9ACTN</name>
<keyword evidence="3" id="KW-1185">Reference proteome</keyword>
<dbReference type="EMBL" id="CP108110">
    <property type="protein sequence ID" value="WUQ89084.1"/>
    <property type="molecule type" value="Genomic_DNA"/>
</dbReference>
<feature type="domain" description="Zinc finger CGNR" evidence="1">
    <location>
        <begin position="5"/>
        <end position="46"/>
    </location>
</feature>
<dbReference type="Proteomes" id="UP001432222">
    <property type="component" value="Chromosome"/>
</dbReference>
<dbReference type="SUPFAM" id="SSF160904">
    <property type="entry name" value="Jann2411-like"/>
    <property type="match status" value="1"/>
</dbReference>
<evidence type="ECO:0000313" key="2">
    <source>
        <dbReference type="EMBL" id="WUQ89084.1"/>
    </source>
</evidence>
<protein>
    <submittedName>
        <fullName evidence="2">CGNR zinc finger domain-containing protein</fullName>
    </submittedName>
</protein>
<evidence type="ECO:0000313" key="3">
    <source>
        <dbReference type="Proteomes" id="UP001432222"/>
    </source>
</evidence>